<gene>
    <name evidence="2" type="primary">Acey_s0042.g541</name>
    <name evidence="2" type="ORF">Y032_0042g541</name>
</gene>
<name>A0A016UG16_9BILA</name>
<evidence type="ECO:0000313" key="2">
    <source>
        <dbReference type="EMBL" id="EYC13807.1"/>
    </source>
</evidence>
<keyword evidence="3" id="KW-1185">Reference proteome</keyword>
<protein>
    <submittedName>
        <fullName evidence="2">Uncharacterized protein</fullName>
    </submittedName>
</protein>
<evidence type="ECO:0000313" key="3">
    <source>
        <dbReference type="Proteomes" id="UP000024635"/>
    </source>
</evidence>
<dbReference type="Proteomes" id="UP000024635">
    <property type="component" value="Unassembled WGS sequence"/>
</dbReference>
<dbReference type="EMBL" id="JARK01001378">
    <property type="protein sequence ID" value="EYC13807.1"/>
    <property type="molecule type" value="Genomic_DNA"/>
</dbReference>
<comment type="caution">
    <text evidence="2">The sequence shown here is derived from an EMBL/GenBank/DDBJ whole genome shotgun (WGS) entry which is preliminary data.</text>
</comment>
<reference evidence="3" key="1">
    <citation type="journal article" date="2015" name="Nat. Genet.">
        <title>The genome and transcriptome of the zoonotic hookworm Ancylostoma ceylanicum identify infection-specific gene families.</title>
        <authorList>
            <person name="Schwarz E.M."/>
            <person name="Hu Y."/>
            <person name="Antoshechkin I."/>
            <person name="Miller M.M."/>
            <person name="Sternberg P.W."/>
            <person name="Aroian R.V."/>
        </authorList>
    </citation>
    <scope>NUCLEOTIDE SEQUENCE</scope>
    <source>
        <strain evidence="3">HY135</strain>
    </source>
</reference>
<dbReference type="AlphaFoldDB" id="A0A016UG16"/>
<organism evidence="2 3">
    <name type="scientific">Ancylostoma ceylanicum</name>
    <dbReference type="NCBI Taxonomy" id="53326"/>
    <lineage>
        <taxon>Eukaryota</taxon>
        <taxon>Metazoa</taxon>
        <taxon>Ecdysozoa</taxon>
        <taxon>Nematoda</taxon>
        <taxon>Chromadorea</taxon>
        <taxon>Rhabditida</taxon>
        <taxon>Rhabditina</taxon>
        <taxon>Rhabditomorpha</taxon>
        <taxon>Strongyloidea</taxon>
        <taxon>Ancylostomatidae</taxon>
        <taxon>Ancylostomatinae</taxon>
        <taxon>Ancylostoma</taxon>
    </lineage>
</organism>
<feature type="region of interest" description="Disordered" evidence="1">
    <location>
        <begin position="32"/>
        <end position="65"/>
    </location>
</feature>
<sequence>MHLPKQTCPDSEELLLIKSTLCAACHFVYRKNPPQDDVADNDYPEQYDDNNDQDQYDDNNEDNNEVYDDQVKNGCGCALVKQSISNVEFISVDLAQNSTGF</sequence>
<evidence type="ECO:0000256" key="1">
    <source>
        <dbReference type="SAM" id="MobiDB-lite"/>
    </source>
</evidence>
<proteinExistence type="predicted"/>
<accession>A0A016UG16</accession>
<feature type="compositionally biased region" description="Acidic residues" evidence="1">
    <location>
        <begin position="37"/>
        <end position="65"/>
    </location>
</feature>